<comment type="caution">
    <text evidence="1">The sequence shown here is derived from an EMBL/GenBank/DDBJ whole genome shotgun (WGS) entry which is preliminary data.</text>
</comment>
<keyword evidence="2" id="KW-1185">Reference proteome</keyword>
<evidence type="ECO:0000313" key="1">
    <source>
        <dbReference type="EMBL" id="MEY2184355.1"/>
    </source>
</evidence>
<dbReference type="EMBL" id="JBGBPY010000002">
    <property type="protein sequence ID" value="MEY2184355.1"/>
    <property type="molecule type" value="Genomic_DNA"/>
</dbReference>
<dbReference type="Proteomes" id="UP001562159">
    <property type="component" value="Unassembled WGS sequence"/>
</dbReference>
<gene>
    <name evidence="1" type="ORF">AB7878_18255</name>
</gene>
<proteinExistence type="predicted"/>
<accession>A0ABV4AWH5</accession>
<name>A0ABV4AWH5_9GAMM</name>
<evidence type="ECO:0000313" key="2">
    <source>
        <dbReference type="Proteomes" id="UP001562159"/>
    </source>
</evidence>
<organism evidence="1 2">
    <name type="scientific">Rhodanobacter humi</name>
    <dbReference type="NCBI Taxonomy" id="1888173"/>
    <lineage>
        <taxon>Bacteria</taxon>
        <taxon>Pseudomonadati</taxon>
        <taxon>Pseudomonadota</taxon>
        <taxon>Gammaproteobacteria</taxon>
        <taxon>Lysobacterales</taxon>
        <taxon>Rhodanobacteraceae</taxon>
        <taxon>Rhodanobacter</taxon>
    </lineage>
</organism>
<reference evidence="1 2" key="1">
    <citation type="submission" date="2024-07" db="EMBL/GenBank/DDBJ databases">
        <title>Molecular mechanisms and environmental adaptations of flagellar loss and biofilm growth of Rhodanobacter under environmental stress.</title>
        <authorList>
            <person name="Chen M."/>
        </authorList>
    </citation>
    <scope>NUCLEOTIDE SEQUENCE [LARGE SCALE GENOMIC DNA]</scope>
    <source>
        <strain evidence="1 2">RS22</strain>
    </source>
</reference>
<sequence>MRNTPKTNVEIITEIMEFSRCGALAQLFIMDSVARHAERVAAASLDELKSMEGGLISPAAWKATAAEIAEKMRKHLTPEREPVSVSAHEIERG</sequence>
<protein>
    <submittedName>
        <fullName evidence="1">Uncharacterized protein</fullName>
    </submittedName>
</protein>